<keyword evidence="2" id="KW-0732">Signal</keyword>
<dbReference type="Pfam" id="PF07995">
    <property type="entry name" value="GSDH"/>
    <property type="match status" value="1"/>
</dbReference>
<reference evidence="5" key="2">
    <citation type="submission" date="2016-04" db="EMBL/GenBank/DDBJ databases">
        <title>Complete Genome and Plasmid Sequences for Rhodococcus fascians D188 and Draft Sequences for Rhodococcus spp. Isolates PBTS 1 and PBTS 2.</title>
        <authorList>
            <person name="Stamer R."/>
            <person name="Vereecke D."/>
            <person name="Zhang Y."/>
            <person name="Schilkey F."/>
            <person name="Devitt N."/>
            <person name="Randall J."/>
        </authorList>
    </citation>
    <scope>NUCLEOTIDE SEQUENCE [LARGE SCALE GENOMIC DNA]</scope>
    <source>
        <strain evidence="5">PBTS2</strain>
    </source>
</reference>
<sequence length="382" mass="38342">MKPLGASSRTARAAVVALSTTAVLLAGCARFDDSNSSPFTPAPDVGAAELKPTTPSETSPPAGPNAPQPVSGPCVDPDPAVIATCLDTTGGLVALPDGQSSLVAERRTGRIMEVTAGRTPQQVATIPVDGTGDGGLLDIALSPTYAEDKLLYALITTASDTRVVRLAQGDVPKDILTGIPRGAAGVRGSLEFYTPNELLVLTGDNGDAVAAANPNSLSGKLLRVTSLSPTPTPPRPGIALSGIGTAGDVCTDGSGNIYVTDRTATEDRLQRIDKLGAVFSPVWTWPDRPGVAGCAAGQSGVAVALTTAKAVAALATDPNTGAVSAEPTLLIQDKYGQLNGATSTSDGQILVGTVNKNGTAVGPTDDRVVKVPFPAGGGGGFD</sequence>
<dbReference type="Proteomes" id="UP000076038">
    <property type="component" value="Chromosome"/>
</dbReference>
<organism evidence="4 5">
    <name type="scientific">Rhodococcoides fascians</name>
    <name type="common">Rhodococcus fascians</name>
    <dbReference type="NCBI Taxonomy" id="1828"/>
    <lineage>
        <taxon>Bacteria</taxon>
        <taxon>Bacillati</taxon>
        <taxon>Actinomycetota</taxon>
        <taxon>Actinomycetes</taxon>
        <taxon>Mycobacteriales</taxon>
        <taxon>Nocardiaceae</taxon>
        <taxon>Rhodococcoides</taxon>
    </lineage>
</organism>
<dbReference type="PROSITE" id="PS51257">
    <property type="entry name" value="PROKAR_LIPOPROTEIN"/>
    <property type="match status" value="1"/>
</dbReference>
<evidence type="ECO:0000313" key="5">
    <source>
        <dbReference type="Proteomes" id="UP000076038"/>
    </source>
</evidence>
<dbReference type="InterPro" id="IPR012938">
    <property type="entry name" value="Glc/Sorbosone_DH"/>
</dbReference>
<dbReference type="InterPro" id="IPR011041">
    <property type="entry name" value="Quinoprot_gluc/sorb_DH_b-prop"/>
</dbReference>
<accession>A0A143QPE8</accession>
<evidence type="ECO:0000256" key="2">
    <source>
        <dbReference type="SAM" id="SignalP"/>
    </source>
</evidence>
<dbReference type="GeneID" id="93553690"/>
<dbReference type="AlphaFoldDB" id="A0A143QPE8"/>
<keyword evidence="5" id="KW-1185">Reference proteome</keyword>
<name>A0A143QPE8_RHOFA</name>
<feature type="signal peptide" evidence="2">
    <location>
        <begin position="1"/>
        <end position="26"/>
    </location>
</feature>
<evidence type="ECO:0000259" key="3">
    <source>
        <dbReference type="Pfam" id="PF07995"/>
    </source>
</evidence>
<dbReference type="InterPro" id="IPR011042">
    <property type="entry name" value="6-blade_b-propeller_TolB-like"/>
</dbReference>
<protein>
    <recommendedName>
        <fullName evidence="3">Glucose/Sorbosone dehydrogenase domain-containing protein</fullName>
    </recommendedName>
</protein>
<evidence type="ECO:0000256" key="1">
    <source>
        <dbReference type="SAM" id="MobiDB-lite"/>
    </source>
</evidence>
<reference evidence="4 5" key="1">
    <citation type="journal article" date="2016" name="Genome Announc.">
        <title>Complete Genome and Plasmid Sequences for Rhodococcus fascians D188 and Draft Sequences for Rhodococcus Isolates PBTS 1 and PBTS 2.</title>
        <authorList>
            <person name="Stamler R.A."/>
            <person name="Vereecke D."/>
            <person name="Zhang Y."/>
            <person name="Schilkey F."/>
            <person name="Devitt N."/>
            <person name="Randall J.J."/>
        </authorList>
    </citation>
    <scope>NUCLEOTIDE SEQUENCE [LARGE SCALE GENOMIC DNA]</scope>
    <source>
        <strain evidence="4 5">PBTS2</strain>
    </source>
</reference>
<proteinExistence type="predicted"/>
<gene>
    <name evidence="4" type="ORF">A3Q41_03531</name>
</gene>
<feature type="region of interest" description="Disordered" evidence="1">
    <location>
        <begin position="33"/>
        <end position="74"/>
    </location>
</feature>
<dbReference type="Gene3D" id="2.120.10.30">
    <property type="entry name" value="TolB, C-terminal domain"/>
    <property type="match status" value="1"/>
</dbReference>
<dbReference type="EMBL" id="CP015220">
    <property type="protein sequence ID" value="AMY24819.1"/>
    <property type="molecule type" value="Genomic_DNA"/>
</dbReference>
<feature type="chain" id="PRO_5038397043" description="Glucose/Sorbosone dehydrogenase domain-containing protein" evidence="2">
    <location>
        <begin position="27"/>
        <end position="382"/>
    </location>
</feature>
<dbReference type="OrthoDB" id="9770043at2"/>
<dbReference type="SUPFAM" id="SSF50952">
    <property type="entry name" value="Soluble quinoprotein glucose dehydrogenase"/>
    <property type="match status" value="1"/>
</dbReference>
<feature type="domain" description="Glucose/Sorbosone dehydrogenase" evidence="3">
    <location>
        <begin position="91"/>
        <end position="226"/>
    </location>
</feature>
<dbReference type="PATRIC" id="fig|1653479.3.peg.3581"/>
<dbReference type="RefSeq" id="WP_048318244.1">
    <property type="nucleotide sequence ID" value="NZ_CP015220.1"/>
</dbReference>
<evidence type="ECO:0000313" key="4">
    <source>
        <dbReference type="EMBL" id="AMY24819.1"/>
    </source>
</evidence>
<dbReference type="KEGG" id="rhs:A3Q41_03531"/>